<accession>A0A0F7LB71</accession>
<name>A0A0F7LB71_9VIRU</name>
<reference evidence="1" key="1">
    <citation type="journal article" date="2015" name="Front. Microbiol.">
        <title>Combining genomic sequencing methods to explore viral diversity and reveal potential virus-host interactions.</title>
        <authorList>
            <person name="Chow C.E."/>
            <person name="Winget D.M."/>
            <person name="White R.A.III."/>
            <person name="Hallam S.J."/>
            <person name="Suttle C.A."/>
        </authorList>
    </citation>
    <scope>NUCLEOTIDE SEQUENCE</scope>
    <source>
        <strain evidence="1">Oxic1_11</strain>
    </source>
</reference>
<dbReference type="EMBL" id="KR029606">
    <property type="protein sequence ID" value="AKH48617.1"/>
    <property type="molecule type" value="Genomic_DNA"/>
</dbReference>
<reference evidence="1" key="2">
    <citation type="submission" date="2015-03" db="EMBL/GenBank/DDBJ databases">
        <authorList>
            <person name="Chow C.-E.T."/>
            <person name="Winget D.M."/>
            <person name="White R.A.III."/>
            <person name="Hallam S.J."/>
            <person name="Suttle C.A."/>
        </authorList>
    </citation>
    <scope>NUCLEOTIDE SEQUENCE</scope>
    <source>
        <strain evidence="1">Oxic1_11</strain>
    </source>
</reference>
<protein>
    <submittedName>
        <fullName evidence="1">2OG-Fe(II) oxygenase superfamily like protein</fullName>
    </submittedName>
</protein>
<proteinExistence type="predicted"/>
<sequence length="68" mass="7731">MMLGYIKNYIHTFTKQMQELVGTLNGIDQNPVNLQNINIINITIGIVTVGINLTKKKDLNLVKLENYL</sequence>
<evidence type="ECO:0000313" key="1">
    <source>
        <dbReference type="EMBL" id="AKH48617.1"/>
    </source>
</evidence>
<organism evidence="1">
    <name type="scientific">uncultured marine virus</name>
    <dbReference type="NCBI Taxonomy" id="186617"/>
    <lineage>
        <taxon>Viruses</taxon>
        <taxon>environmental samples</taxon>
    </lineage>
</organism>